<organism evidence="1 2">
    <name type="scientific">Desulfovibrio gilichinskyi</name>
    <dbReference type="NCBI Taxonomy" id="1519643"/>
    <lineage>
        <taxon>Bacteria</taxon>
        <taxon>Pseudomonadati</taxon>
        <taxon>Thermodesulfobacteriota</taxon>
        <taxon>Desulfovibrionia</taxon>
        <taxon>Desulfovibrionales</taxon>
        <taxon>Desulfovibrionaceae</taxon>
        <taxon>Desulfovibrio</taxon>
    </lineage>
</organism>
<evidence type="ECO:0000313" key="1">
    <source>
        <dbReference type="EMBL" id="SME89402.1"/>
    </source>
</evidence>
<dbReference type="EMBL" id="FWZU01000001">
    <property type="protein sequence ID" value="SME89402.1"/>
    <property type="molecule type" value="Genomic_DNA"/>
</dbReference>
<dbReference type="OrthoDB" id="5514316at2"/>
<protein>
    <recommendedName>
        <fullName evidence="3">Phage major capsid protein, HK97 family</fullName>
    </recommendedName>
</protein>
<reference evidence="2" key="1">
    <citation type="submission" date="2017-04" db="EMBL/GenBank/DDBJ databases">
        <authorList>
            <person name="Varghese N."/>
            <person name="Submissions S."/>
        </authorList>
    </citation>
    <scope>NUCLEOTIDE SEQUENCE [LARGE SCALE GENOMIC DNA]</scope>
    <source>
        <strain evidence="2">K3S</strain>
    </source>
</reference>
<proteinExistence type="predicted"/>
<name>A0A1X7C3K5_9BACT</name>
<dbReference type="Proteomes" id="UP000192906">
    <property type="component" value="Unassembled WGS sequence"/>
</dbReference>
<gene>
    <name evidence="1" type="ORF">SAMN06295933_0294</name>
</gene>
<dbReference type="STRING" id="1519643.SAMN06295933_0294"/>
<evidence type="ECO:0000313" key="2">
    <source>
        <dbReference type="Proteomes" id="UP000192906"/>
    </source>
</evidence>
<accession>A0A1X7C3K5</accession>
<keyword evidence="2" id="KW-1185">Reference proteome</keyword>
<dbReference type="AlphaFoldDB" id="A0A1X7C3K5"/>
<sequence>MAEIKTLTYSTNYDKSIVDEVDELITNLTPTQTAFISSIGKGTCETTTPDWLEDTLDDAGENAHIEGSDSEAEACTPPERLSNVTQILKKTLFVSGTLKASKLHGRKKELEYQTGKKTKELAKDTEFAALNNATKVAGDTVTPRKMLGAFGWVDPATGNYFNFAGNTAETNHITEEIMTDVLQSMWEQGAEPTTVLAPPAQKRKISNFTDGGRLTFNSNASEKKLTMAVRLIETDFGVVAVIPTRTIKPTDAAGILYDRVLIYDKALFKLQTLKGRGLKREALAKTGDGEKFHIITEKTLKCHSKKAVGVIENLTRTKVAA</sequence>
<dbReference type="Pfam" id="PF17236">
    <property type="entry name" value="SU10_MCP"/>
    <property type="match status" value="1"/>
</dbReference>
<dbReference type="InterPro" id="IPR035198">
    <property type="entry name" value="SU10_MCP"/>
</dbReference>
<evidence type="ECO:0008006" key="3">
    <source>
        <dbReference type="Google" id="ProtNLM"/>
    </source>
</evidence>
<dbReference type="RefSeq" id="WP_085097255.1">
    <property type="nucleotide sequence ID" value="NZ_FWZU01000001.1"/>
</dbReference>